<evidence type="ECO:0000256" key="10">
    <source>
        <dbReference type="ARBA" id="ARBA00023284"/>
    </source>
</evidence>
<keyword evidence="8" id="KW-0496">Mitochondrion</keyword>
<keyword evidence="15" id="KW-1185">Reference proteome</keyword>
<dbReference type="GO" id="GO:0045041">
    <property type="term" value="P:protein import into mitochondrial intermembrane space"/>
    <property type="evidence" value="ECO:0007669"/>
    <property type="project" value="InterPro"/>
</dbReference>
<dbReference type="PANTHER" id="PTHR21622">
    <property type="entry name" value="COILED-COIL-HELIX-COILED-COIL-HELIX DOMAIN CONTAINING 4"/>
    <property type="match status" value="1"/>
</dbReference>
<keyword evidence="6" id="KW-0560">Oxidoreductase</keyword>
<dbReference type="GO" id="GO:0005758">
    <property type="term" value="C:mitochondrial intermembrane space"/>
    <property type="evidence" value="ECO:0007669"/>
    <property type="project" value="TreeGrafter"/>
</dbReference>
<comment type="function">
    <text evidence="11">Required for the import and folding of small cysteine-containing proteins (small Tim) in the mitochondrial intermembrane space (IMS). Forms a redox cycle with ERV1 that involves a disulfide relay system. Precursor proteins to be imported into the IMS are translocated in their reduced form into the mitochondria. The oxidized form of MIA40 forms a transient intermolecular disulfide bridge with the reduced precursor protein, resulting in oxidation of the precursor protein that now contains an intramolecular disulfide bond and is able to undergo folding in the IMS.</text>
</comment>
<evidence type="ECO:0000256" key="9">
    <source>
        <dbReference type="ARBA" id="ARBA00023157"/>
    </source>
</evidence>
<evidence type="ECO:0000256" key="8">
    <source>
        <dbReference type="ARBA" id="ARBA00023128"/>
    </source>
</evidence>
<dbReference type="Gene3D" id="1.10.287.2900">
    <property type="match status" value="1"/>
</dbReference>
<evidence type="ECO:0000256" key="5">
    <source>
        <dbReference type="ARBA" id="ARBA00022927"/>
    </source>
</evidence>
<organism evidence="14 15">
    <name type="scientific">Lineolata rhizophorae</name>
    <dbReference type="NCBI Taxonomy" id="578093"/>
    <lineage>
        <taxon>Eukaryota</taxon>
        <taxon>Fungi</taxon>
        <taxon>Dikarya</taxon>
        <taxon>Ascomycota</taxon>
        <taxon>Pezizomycotina</taxon>
        <taxon>Dothideomycetes</taxon>
        <taxon>Dothideomycetes incertae sedis</taxon>
        <taxon>Lineolatales</taxon>
        <taxon>Lineolataceae</taxon>
        <taxon>Lineolata</taxon>
    </lineage>
</organism>
<evidence type="ECO:0000256" key="12">
    <source>
        <dbReference type="ARBA" id="ARBA00033150"/>
    </source>
</evidence>
<dbReference type="AlphaFoldDB" id="A0A6A6NYB5"/>
<evidence type="ECO:0000313" key="15">
    <source>
        <dbReference type="Proteomes" id="UP000799766"/>
    </source>
</evidence>
<dbReference type="Proteomes" id="UP000799766">
    <property type="component" value="Unassembled WGS sequence"/>
</dbReference>
<keyword evidence="10" id="KW-0676">Redox-active center</keyword>
<dbReference type="EMBL" id="MU001684">
    <property type="protein sequence ID" value="KAF2456253.1"/>
    <property type="molecule type" value="Genomic_DNA"/>
</dbReference>
<feature type="compositionally biased region" description="Low complexity" evidence="13">
    <location>
        <begin position="94"/>
        <end position="123"/>
    </location>
</feature>
<evidence type="ECO:0000313" key="14">
    <source>
        <dbReference type="EMBL" id="KAF2456253.1"/>
    </source>
</evidence>
<dbReference type="InterPro" id="IPR039289">
    <property type="entry name" value="CHCHD4"/>
</dbReference>
<keyword evidence="4" id="KW-0813">Transport</keyword>
<gene>
    <name evidence="14" type="ORF">BDY21DRAFT_59113</name>
</gene>
<keyword evidence="7" id="KW-0811">Translocation</keyword>
<evidence type="ECO:0000256" key="7">
    <source>
        <dbReference type="ARBA" id="ARBA00023010"/>
    </source>
</evidence>
<evidence type="ECO:0000256" key="4">
    <source>
        <dbReference type="ARBA" id="ARBA00022448"/>
    </source>
</evidence>
<protein>
    <recommendedName>
        <fullName evidence="3">Mitochondrial intermembrane space import and assembly protein 40</fullName>
    </recommendedName>
    <alternativeName>
        <fullName evidence="12">Mitochondrial import inner membrane translocase TIM40</fullName>
    </alternativeName>
</protein>
<name>A0A6A6NYB5_9PEZI</name>
<evidence type="ECO:0000256" key="2">
    <source>
        <dbReference type="ARBA" id="ARBA00004164"/>
    </source>
</evidence>
<sequence length="225" mass="24491">MFLSPRAALRGTSAIARRTPSATFAGRRFLSTAPPTQRSRRWKSSLARWSLAGAVVYYYNTSNVFAESNFYAPNVATHTADETEQLPTVEELSAQRQQRKQAAAAEAAAATAREATRAEAAAAPQVDGQQPAGSPEALEEEAEGQGAFNPETGEINWDCPCLGGMAHGPCGDEFKAAFSCFVYSTEEPKGADCIEKFKWVFPTNLTMFWSGGEAERWRQRVDHGS</sequence>
<evidence type="ECO:0000256" key="13">
    <source>
        <dbReference type="SAM" id="MobiDB-lite"/>
    </source>
</evidence>
<comment type="cofactor">
    <cofactor evidence="1">
        <name>Cu(2+)</name>
        <dbReference type="ChEBI" id="CHEBI:29036"/>
    </cofactor>
</comment>
<dbReference type="GO" id="GO:0015035">
    <property type="term" value="F:protein-disulfide reductase activity"/>
    <property type="evidence" value="ECO:0007669"/>
    <property type="project" value="InterPro"/>
</dbReference>
<dbReference type="OrthoDB" id="7481291at2759"/>
<accession>A0A6A6NYB5</accession>
<keyword evidence="9" id="KW-1015">Disulfide bond</keyword>
<feature type="region of interest" description="Disordered" evidence="13">
    <location>
        <begin position="91"/>
        <end position="150"/>
    </location>
</feature>
<evidence type="ECO:0000256" key="6">
    <source>
        <dbReference type="ARBA" id="ARBA00023002"/>
    </source>
</evidence>
<proteinExistence type="predicted"/>
<dbReference type="GO" id="GO:0005743">
    <property type="term" value="C:mitochondrial inner membrane"/>
    <property type="evidence" value="ECO:0007669"/>
    <property type="project" value="UniProtKB-SubCell"/>
</dbReference>
<dbReference type="PANTHER" id="PTHR21622:SF0">
    <property type="entry name" value="COILED-COIL-HELIX-COILED-COIL-HELIX DOMAIN CONTAINING 4"/>
    <property type="match status" value="1"/>
</dbReference>
<evidence type="ECO:0000256" key="11">
    <source>
        <dbReference type="ARBA" id="ARBA00024980"/>
    </source>
</evidence>
<evidence type="ECO:0000256" key="1">
    <source>
        <dbReference type="ARBA" id="ARBA00001973"/>
    </source>
</evidence>
<reference evidence="14" key="1">
    <citation type="journal article" date="2020" name="Stud. Mycol.">
        <title>101 Dothideomycetes genomes: a test case for predicting lifestyles and emergence of pathogens.</title>
        <authorList>
            <person name="Haridas S."/>
            <person name="Albert R."/>
            <person name="Binder M."/>
            <person name="Bloem J."/>
            <person name="Labutti K."/>
            <person name="Salamov A."/>
            <person name="Andreopoulos B."/>
            <person name="Baker S."/>
            <person name="Barry K."/>
            <person name="Bills G."/>
            <person name="Bluhm B."/>
            <person name="Cannon C."/>
            <person name="Castanera R."/>
            <person name="Culley D."/>
            <person name="Daum C."/>
            <person name="Ezra D."/>
            <person name="Gonzalez J."/>
            <person name="Henrissat B."/>
            <person name="Kuo A."/>
            <person name="Liang C."/>
            <person name="Lipzen A."/>
            <person name="Lutzoni F."/>
            <person name="Magnuson J."/>
            <person name="Mondo S."/>
            <person name="Nolan M."/>
            <person name="Ohm R."/>
            <person name="Pangilinan J."/>
            <person name="Park H.-J."/>
            <person name="Ramirez L."/>
            <person name="Alfaro M."/>
            <person name="Sun H."/>
            <person name="Tritt A."/>
            <person name="Yoshinaga Y."/>
            <person name="Zwiers L.-H."/>
            <person name="Turgeon B."/>
            <person name="Goodwin S."/>
            <person name="Spatafora J."/>
            <person name="Crous P."/>
            <person name="Grigoriev I."/>
        </authorList>
    </citation>
    <scope>NUCLEOTIDE SEQUENCE</scope>
    <source>
        <strain evidence="14">ATCC 16933</strain>
    </source>
</reference>
<keyword evidence="5" id="KW-0653">Protein transport</keyword>
<evidence type="ECO:0000256" key="3">
    <source>
        <dbReference type="ARBA" id="ARBA00013714"/>
    </source>
</evidence>
<comment type="subcellular location">
    <subcellularLocation>
        <location evidence="2">Mitochondrion inner membrane</location>
        <topology evidence="2">Single-pass type II membrane protein</topology>
        <orientation evidence="2">Intermembrane side</orientation>
    </subcellularLocation>
</comment>